<dbReference type="RefSeq" id="WP_121922201.1">
    <property type="nucleotide sequence ID" value="NZ_REFO01000001.1"/>
</dbReference>
<protein>
    <submittedName>
        <fullName evidence="2">Ribonuclease BN (tRNA processing enzyme)</fullName>
    </submittedName>
</protein>
<dbReference type="InterPro" id="IPR001279">
    <property type="entry name" value="Metallo-B-lactamas"/>
</dbReference>
<name>A0A3M0BV28_9AQUI</name>
<keyword evidence="3" id="KW-1185">Reference proteome</keyword>
<dbReference type="EMBL" id="REFO01000001">
    <property type="protein sequence ID" value="RMB00267.1"/>
    <property type="molecule type" value="Genomic_DNA"/>
</dbReference>
<dbReference type="InterPro" id="IPR036866">
    <property type="entry name" value="RibonucZ/Hydroxyglut_hydro"/>
</dbReference>
<accession>A0A3M0BV28</accession>
<dbReference type="Gene3D" id="3.60.15.10">
    <property type="entry name" value="Ribonuclease Z/Hydroxyacylglutathione hydrolase-like"/>
    <property type="match status" value="1"/>
</dbReference>
<proteinExistence type="predicted"/>
<organism evidence="2 3">
    <name type="scientific">Hydrogenothermus marinus</name>
    <dbReference type="NCBI Taxonomy" id="133270"/>
    <lineage>
        <taxon>Bacteria</taxon>
        <taxon>Pseudomonadati</taxon>
        <taxon>Aquificota</taxon>
        <taxon>Aquificia</taxon>
        <taxon>Aquificales</taxon>
        <taxon>Hydrogenothermaceae</taxon>
        <taxon>Hydrogenothermus</taxon>
    </lineage>
</organism>
<dbReference type="Proteomes" id="UP000280842">
    <property type="component" value="Unassembled WGS sequence"/>
</dbReference>
<feature type="domain" description="Metallo-beta-lactamase" evidence="1">
    <location>
        <begin position="35"/>
        <end position="219"/>
    </location>
</feature>
<evidence type="ECO:0000313" key="2">
    <source>
        <dbReference type="EMBL" id="RMB00267.1"/>
    </source>
</evidence>
<dbReference type="AlphaFoldDB" id="A0A3M0BV28"/>
<comment type="caution">
    <text evidence="2">The sequence shown here is derived from an EMBL/GenBank/DDBJ whole genome shotgun (WGS) entry which is preliminary data.</text>
</comment>
<dbReference type="PANTHER" id="PTHR42663">
    <property type="entry name" value="HYDROLASE C777.06C-RELATED-RELATED"/>
    <property type="match status" value="1"/>
</dbReference>
<evidence type="ECO:0000259" key="1">
    <source>
        <dbReference type="Pfam" id="PF12706"/>
    </source>
</evidence>
<dbReference type="OrthoDB" id="9800940at2"/>
<evidence type="ECO:0000313" key="3">
    <source>
        <dbReference type="Proteomes" id="UP000280842"/>
    </source>
</evidence>
<gene>
    <name evidence="2" type="ORF">CLV39_0009</name>
</gene>
<dbReference type="PANTHER" id="PTHR42663:SF6">
    <property type="entry name" value="HYDROLASE C777.06C-RELATED"/>
    <property type="match status" value="1"/>
</dbReference>
<dbReference type="SUPFAM" id="SSF56281">
    <property type="entry name" value="Metallo-hydrolase/oxidoreductase"/>
    <property type="match status" value="1"/>
</dbReference>
<reference evidence="2 3" key="1">
    <citation type="submission" date="2018-10" db="EMBL/GenBank/DDBJ databases">
        <title>Genomic Encyclopedia of Archaeal and Bacterial Type Strains, Phase II (KMG-II): from individual species to whole genera.</title>
        <authorList>
            <person name="Goeker M."/>
        </authorList>
    </citation>
    <scope>NUCLEOTIDE SEQUENCE [LARGE SCALE GENOMIC DNA]</scope>
    <source>
        <strain evidence="2 3">VM1</strain>
    </source>
</reference>
<sequence>MLDFVKFLGTAGGRTVVFRQLRHSGGIWIRLNNINIMVDPGPGSLIRIYENNLEPKDIDIFVISHRHLDHVADINSVLEAATESTKNKKDLLIAPEDAIDGDDPVILKYLKKGIKKFVYTKENIEVDYKGVKVKSHIKHIHRGAEVYGLSFETENKKIVYVPCGKFYEKMLTGYPENADLMIINTTFVKPKPNVDHMSAEGVKQLLKALKPKKAVITHYSVDMLKANPKAVAKNIEEETGIPVIAAEDRMKIKI</sequence>
<dbReference type="Pfam" id="PF12706">
    <property type="entry name" value="Lactamase_B_2"/>
    <property type="match status" value="1"/>
</dbReference>
<dbReference type="CDD" id="cd07741">
    <property type="entry name" value="metallo-hydrolase-like_MBL-fold"/>
    <property type="match status" value="1"/>
</dbReference>